<evidence type="ECO:0000313" key="3">
    <source>
        <dbReference type="Proteomes" id="UP000800041"/>
    </source>
</evidence>
<dbReference type="OrthoDB" id="5086080at2759"/>
<feature type="compositionally biased region" description="Basic and acidic residues" evidence="1">
    <location>
        <begin position="38"/>
        <end position="53"/>
    </location>
</feature>
<accession>A0A6G1GVL9</accession>
<proteinExistence type="predicted"/>
<reference evidence="2" key="1">
    <citation type="journal article" date="2020" name="Stud. Mycol.">
        <title>101 Dothideomycetes genomes: a test case for predicting lifestyles and emergence of pathogens.</title>
        <authorList>
            <person name="Haridas S."/>
            <person name="Albert R."/>
            <person name="Binder M."/>
            <person name="Bloem J."/>
            <person name="Labutti K."/>
            <person name="Salamov A."/>
            <person name="Andreopoulos B."/>
            <person name="Baker S."/>
            <person name="Barry K."/>
            <person name="Bills G."/>
            <person name="Bluhm B."/>
            <person name="Cannon C."/>
            <person name="Castanera R."/>
            <person name="Culley D."/>
            <person name="Daum C."/>
            <person name="Ezra D."/>
            <person name="Gonzalez J."/>
            <person name="Henrissat B."/>
            <person name="Kuo A."/>
            <person name="Liang C."/>
            <person name="Lipzen A."/>
            <person name="Lutzoni F."/>
            <person name="Magnuson J."/>
            <person name="Mondo S."/>
            <person name="Nolan M."/>
            <person name="Ohm R."/>
            <person name="Pangilinan J."/>
            <person name="Park H.-J."/>
            <person name="Ramirez L."/>
            <person name="Alfaro M."/>
            <person name="Sun H."/>
            <person name="Tritt A."/>
            <person name="Yoshinaga Y."/>
            <person name="Zwiers L.-H."/>
            <person name="Turgeon B."/>
            <person name="Goodwin S."/>
            <person name="Spatafora J."/>
            <person name="Crous P."/>
            <person name="Grigoriev I."/>
        </authorList>
    </citation>
    <scope>NUCLEOTIDE SEQUENCE</scope>
    <source>
        <strain evidence="2">CBS 113979</strain>
    </source>
</reference>
<feature type="compositionally biased region" description="Polar residues" evidence="1">
    <location>
        <begin position="1"/>
        <end position="13"/>
    </location>
</feature>
<organism evidence="2 3">
    <name type="scientific">Aulographum hederae CBS 113979</name>
    <dbReference type="NCBI Taxonomy" id="1176131"/>
    <lineage>
        <taxon>Eukaryota</taxon>
        <taxon>Fungi</taxon>
        <taxon>Dikarya</taxon>
        <taxon>Ascomycota</taxon>
        <taxon>Pezizomycotina</taxon>
        <taxon>Dothideomycetes</taxon>
        <taxon>Pleosporomycetidae</taxon>
        <taxon>Aulographales</taxon>
        <taxon>Aulographaceae</taxon>
    </lineage>
</organism>
<evidence type="ECO:0008006" key="4">
    <source>
        <dbReference type="Google" id="ProtNLM"/>
    </source>
</evidence>
<evidence type="ECO:0000313" key="2">
    <source>
        <dbReference type="EMBL" id="KAF1984847.1"/>
    </source>
</evidence>
<protein>
    <recommendedName>
        <fullName evidence="4">BZIP domain-containing protein</fullName>
    </recommendedName>
</protein>
<gene>
    <name evidence="2" type="ORF">K402DRAFT_119695</name>
</gene>
<dbReference type="EMBL" id="ML977165">
    <property type="protein sequence ID" value="KAF1984847.1"/>
    <property type="molecule type" value="Genomic_DNA"/>
</dbReference>
<dbReference type="PANTHER" id="PTHR37012">
    <property type="entry name" value="B-ZIP TRANSCRIPTION FACTOR (EUROFUNG)-RELATED"/>
    <property type="match status" value="1"/>
</dbReference>
<feature type="region of interest" description="Disordered" evidence="1">
    <location>
        <begin position="105"/>
        <end position="149"/>
    </location>
</feature>
<feature type="compositionally biased region" description="Polar residues" evidence="1">
    <location>
        <begin position="136"/>
        <end position="145"/>
    </location>
</feature>
<dbReference type="CDD" id="cd14688">
    <property type="entry name" value="bZIP_YAP"/>
    <property type="match status" value="1"/>
</dbReference>
<dbReference type="Pfam" id="PF11905">
    <property type="entry name" value="DUF3425"/>
    <property type="match status" value="1"/>
</dbReference>
<name>A0A6G1GVL9_9PEZI</name>
<dbReference type="AlphaFoldDB" id="A0A6G1GVL9"/>
<evidence type="ECO:0000256" key="1">
    <source>
        <dbReference type="SAM" id="MobiDB-lite"/>
    </source>
</evidence>
<sequence length="526" mass="58365">MHSKSTHPSTNIPTPALPKPTTPNDNPPDLSARRLKKREADRRCQRAARERTRSRIAALEALVEDLRRQDSSQQVAGLLQKLSHLSNDRDRLARALGSIEAAVKKSKVEAEEAAGAGGEGDGDGGGDGDRGFPGSGSLNLGTFTDSRMRPGDVEVDVDVDFDSPDSLVDLAMLEQSVTGENWPENGILEQNGGELDTGTIPTSQAELHMDSCMTSTGYNSWALSAPTMPQDLLAPPAPPVQSAPAVECECGQFKHNLQTADGKSLWQFTNETLHESYTLHPDIIRLEEALAEDIPVRAVELGWPAVEARMNGKLPPLWRKLRRNDEKLFASCGKKERLAILRMMHMMMLYHADPTPERRAMIPAWYLPRPSQSMAHSYAVNFFAWPGIRERFVFAEHRYCSNTFWRLFAGSLQVLWPYEFRDCYTLNTETGRFKTSPTFEQRIGDLNAWTMTGDIFQRWPEFYADIPASNSLARCVVSAPLPASGGGESWWGCGGQTTVQIEAAETEAEKERRASHQGVQMAFTCV</sequence>
<dbReference type="InterPro" id="IPR021833">
    <property type="entry name" value="DUF3425"/>
</dbReference>
<dbReference type="PANTHER" id="PTHR37012:SF7">
    <property type="entry name" value="B-ZIP TRANSCRIPTION FACTOR (EUROFUNG)-RELATED"/>
    <property type="match status" value="1"/>
</dbReference>
<dbReference type="Proteomes" id="UP000800041">
    <property type="component" value="Unassembled WGS sequence"/>
</dbReference>
<feature type="region of interest" description="Disordered" evidence="1">
    <location>
        <begin position="1"/>
        <end position="54"/>
    </location>
</feature>
<keyword evidence="3" id="KW-1185">Reference proteome</keyword>